<accession>A0ACC1BIH3</accession>
<protein>
    <submittedName>
        <fullName evidence="1">Uncharacterized protein</fullName>
    </submittedName>
</protein>
<keyword evidence="2" id="KW-1185">Reference proteome</keyword>
<dbReference type="EMBL" id="CM047900">
    <property type="protein sequence ID" value="KAJ0098647.1"/>
    <property type="molecule type" value="Genomic_DNA"/>
</dbReference>
<gene>
    <name evidence="1" type="ORF">Patl1_20750</name>
</gene>
<name>A0ACC1BIH3_9ROSI</name>
<comment type="caution">
    <text evidence="1">The sequence shown here is derived from an EMBL/GenBank/DDBJ whole genome shotgun (WGS) entry which is preliminary data.</text>
</comment>
<dbReference type="Proteomes" id="UP001164250">
    <property type="component" value="Chromosome 4"/>
</dbReference>
<reference evidence="2" key="1">
    <citation type="journal article" date="2023" name="G3 (Bethesda)">
        <title>Genome assembly and association tests identify interacting loci associated with vigor, precocity, and sex in interspecific pistachio rootstocks.</title>
        <authorList>
            <person name="Palmer W."/>
            <person name="Jacygrad E."/>
            <person name="Sagayaradj S."/>
            <person name="Cavanaugh K."/>
            <person name="Han R."/>
            <person name="Bertier L."/>
            <person name="Beede B."/>
            <person name="Kafkas S."/>
            <person name="Golino D."/>
            <person name="Preece J."/>
            <person name="Michelmore R."/>
        </authorList>
    </citation>
    <scope>NUCLEOTIDE SEQUENCE [LARGE SCALE GENOMIC DNA]</scope>
</reference>
<proteinExistence type="predicted"/>
<evidence type="ECO:0000313" key="2">
    <source>
        <dbReference type="Proteomes" id="UP001164250"/>
    </source>
</evidence>
<evidence type="ECO:0000313" key="1">
    <source>
        <dbReference type="EMBL" id="KAJ0098647.1"/>
    </source>
</evidence>
<organism evidence="1 2">
    <name type="scientific">Pistacia atlantica</name>
    <dbReference type="NCBI Taxonomy" id="434234"/>
    <lineage>
        <taxon>Eukaryota</taxon>
        <taxon>Viridiplantae</taxon>
        <taxon>Streptophyta</taxon>
        <taxon>Embryophyta</taxon>
        <taxon>Tracheophyta</taxon>
        <taxon>Spermatophyta</taxon>
        <taxon>Magnoliopsida</taxon>
        <taxon>eudicotyledons</taxon>
        <taxon>Gunneridae</taxon>
        <taxon>Pentapetalae</taxon>
        <taxon>rosids</taxon>
        <taxon>malvids</taxon>
        <taxon>Sapindales</taxon>
        <taxon>Anacardiaceae</taxon>
        <taxon>Pistacia</taxon>
    </lineage>
</organism>
<sequence>MQNSGVETDEVTLVSVISACAQLGAIKYANWICDIAERSGFWWPILILGTLLECKYIEGHELGSELVVEELWKTNPDATIEDLGKPGVDDEPEPEPVALKYEDPYQYQNVFAPLIKHEADYDKMMKESQSKDNVTIRWDIGLNKKCIAYFVFPKGDTHMKRGILEVLLVNAEGIRHSNFFGTPAYHVIVQIGTQAHRSKVSSGLDMLLLSFIILMPQNLNASMFWYPSNRVLLNLYLLVKSNSAYVSPWSNLGLVLFLGRGKGMVVANTARFLSVSVTDMVVKTPKATVEVKELTVDISKDGGSKPGLLVKLHILPIFVCIGEPRICCDQSIQLKCWRMHFFRPSIICHDGKVFCSI</sequence>